<dbReference type="OrthoDB" id="9787527at2"/>
<reference evidence="2 3" key="1">
    <citation type="submission" date="2019-03" db="EMBL/GenBank/DDBJ databases">
        <title>Muricauda SCR12 sp.nov, a marine bacterium isolated from Pacific Ocean:the Okinawa trough.</title>
        <authorList>
            <person name="Liu L."/>
        </authorList>
    </citation>
    <scope>NUCLEOTIDE SEQUENCE [LARGE SCALE GENOMIC DNA]</scope>
    <source>
        <strain evidence="2 3">SCR12</strain>
    </source>
</reference>
<dbReference type="Gene3D" id="2.60.120.560">
    <property type="entry name" value="Exo-inulinase, domain 1"/>
    <property type="match status" value="1"/>
</dbReference>
<keyword evidence="3" id="KW-1185">Reference proteome</keyword>
<dbReference type="Pfam" id="PF06439">
    <property type="entry name" value="3keto-disac_hyd"/>
    <property type="match status" value="1"/>
</dbReference>
<name>A0A4S8RNB7_9FLAO</name>
<dbReference type="GO" id="GO:0016787">
    <property type="term" value="F:hydrolase activity"/>
    <property type="evidence" value="ECO:0007669"/>
    <property type="project" value="InterPro"/>
</dbReference>
<feature type="domain" description="3-keto-alpha-glucoside-1,2-lyase/3-keto-2-hydroxy-glucal hydratase" evidence="1">
    <location>
        <begin position="36"/>
        <end position="267"/>
    </location>
</feature>
<dbReference type="EMBL" id="SNTZ01000002">
    <property type="protein sequence ID" value="THV60068.1"/>
    <property type="molecule type" value="Genomic_DNA"/>
</dbReference>
<dbReference type="PROSITE" id="PS51257">
    <property type="entry name" value="PROKAR_LIPOPROTEIN"/>
    <property type="match status" value="1"/>
</dbReference>
<gene>
    <name evidence="2" type="ORF">EZV76_05765</name>
</gene>
<evidence type="ECO:0000313" key="2">
    <source>
        <dbReference type="EMBL" id="THV60068.1"/>
    </source>
</evidence>
<dbReference type="Proteomes" id="UP000310406">
    <property type="component" value="Unassembled WGS sequence"/>
</dbReference>
<evidence type="ECO:0000259" key="1">
    <source>
        <dbReference type="Pfam" id="PF06439"/>
    </source>
</evidence>
<comment type="caution">
    <text evidence="2">The sequence shown here is derived from an EMBL/GenBank/DDBJ whole genome shotgun (WGS) entry which is preliminary data.</text>
</comment>
<evidence type="ECO:0000313" key="3">
    <source>
        <dbReference type="Proteomes" id="UP000310406"/>
    </source>
</evidence>
<protein>
    <submittedName>
        <fullName evidence="2">DUF1080 domain-containing protein</fullName>
    </submittedName>
</protein>
<dbReference type="InterPro" id="IPR010496">
    <property type="entry name" value="AL/BT2_dom"/>
</dbReference>
<accession>A0A4S8RNB7</accession>
<dbReference type="AlphaFoldDB" id="A0A4S8RNB7"/>
<proteinExistence type="predicted"/>
<sequence>MKNVKPIFLLASTLAITVFTLGCKQKNKETGKDQSEWIQLFNGANLDNWTVKIHHYEVGDNFGDTFRVKDSILQVRYDNYEGHFNERYGHLYYDQPFSNYHLVVEYRFVEGWYETAPDYTLLNSGVMFHSQDPRTMPKEQDWPISVEMQFLAEVNKGESRPTGNMCSPGTDVVYEGQIDPRHCISSSSDTYPVGEWVRAELIVHTDSLITHIINGKKVLEYSKPQIGGGVANRYDESIKIDGTPLKEGFIALQSEGQAIDFRKVALKILDE</sequence>
<dbReference type="RefSeq" id="WP_136565652.1">
    <property type="nucleotide sequence ID" value="NZ_SNTZ01000002.1"/>
</dbReference>
<organism evidence="2 3">
    <name type="scientific">Flagellimonas alvinocaridis</name>
    <dbReference type="NCBI Taxonomy" id="2530200"/>
    <lineage>
        <taxon>Bacteria</taxon>
        <taxon>Pseudomonadati</taxon>
        <taxon>Bacteroidota</taxon>
        <taxon>Flavobacteriia</taxon>
        <taxon>Flavobacteriales</taxon>
        <taxon>Flavobacteriaceae</taxon>
        <taxon>Flagellimonas</taxon>
    </lineage>
</organism>